<dbReference type="EMBL" id="KL597055">
    <property type="protein sequence ID" value="KER20459.1"/>
    <property type="molecule type" value="Genomic_DNA"/>
</dbReference>
<accession>A0A074ZZ43</accession>
<dbReference type="GeneID" id="20325160"/>
<keyword evidence="2" id="KW-1185">Reference proteome</keyword>
<organism evidence="1 2">
    <name type="scientific">Opisthorchis viverrini</name>
    <name type="common">Southeast Asian liver fluke</name>
    <dbReference type="NCBI Taxonomy" id="6198"/>
    <lineage>
        <taxon>Eukaryota</taxon>
        <taxon>Metazoa</taxon>
        <taxon>Spiralia</taxon>
        <taxon>Lophotrochozoa</taxon>
        <taxon>Platyhelminthes</taxon>
        <taxon>Trematoda</taxon>
        <taxon>Digenea</taxon>
        <taxon>Opisthorchiida</taxon>
        <taxon>Opisthorchiata</taxon>
        <taxon>Opisthorchiidae</taxon>
        <taxon>Opisthorchis</taxon>
    </lineage>
</organism>
<gene>
    <name evidence="1" type="ORF">T265_10992</name>
</gene>
<evidence type="ECO:0000313" key="1">
    <source>
        <dbReference type="EMBL" id="KER20459.1"/>
    </source>
</evidence>
<proteinExistence type="predicted"/>
<protein>
    <submittedName>
        <fullName evidence="1">Uncharacterized protein</fullName>
    </submittedName>
</protein>
<evidence type="ECO:0000313" key="2">
    <source>
        <dbReference type="Proteomes" id="UP000054324"/>
    </source>
</evidence>
<dbReference type="Proteomes" id="UP000054324">
    <property type="component" value="Unassembled WGS sequence"/>
</dbReference>
<name>A0A074ZZ43_OPIVI</name>
<dbReference type="KEGG" id="ovi:T265_10992"/>
<dbReference type="CTD" id="20325160"/>
<dbReference type="RefSeq" id="XP_009175789.1">
    <property type="nucleotide sequence ID" value="XM_009177525.1"/>
</dbReference>
<sequence>MPNFSSDQMVIHCGKARMDGILTSFTGHQRLNDSLNTVK</sequence>
<reference evidence="1 2" key="1">
    <citation type="submission" date="2013-11" db="EMBL/GenBank/DDBJ databases">
        <title>Opisthorchis viverrini - life in the bile duct.</title>
        <authorList>
            <person name="Young N.D."/>
            <person name="Nagarajan N."/>
            <person name="Lin S.J."/>
            <person name="Korhonen P.K."/>
            <person name="Jex A.R."/>
            <person name="Hall R.S."/>
            <person name="Safavi-Hemami H."/>
            <person name="Kaewkong W."/>
            <person name="Bertrand D."/>
            <person name="Gao S."/>
            <person name="Seet Q."/>
            <person name="Wongkham S."/>
            <person name="Teh B.T."/>
            <person name="Wongkham C."/>
            <person name="Intapan P.M."/>
            <person name="Maleewong W."/>
            <person name="Yang X."/>
            <person name="Hu M."/>
            <person name="Wang Z."/>
            <person name="Hofmann A."/>
            <person name="Sternberg P.W."/>
            <person name="Tan P."/>
            <person name="Wang J."/>
            <person name="Gasser R.B."/>
        </authorList>
    </citation>
    <scope>NUCLEOTIDE SEQUENCE [LARGE SCALE GENOMIC DNA]</scope>
</reference>
<dbReference type="AlphaFoldDB" id="A0A074ZZ43"/>